<keyword evidence="5" id="KW-1185">Reference proteome</keyword>
<comment type="similarity">
    <text evidence="2">Belongs to the AB hydrolase superfamily. Epoxide hydrolase family.</text>
</comment>
<protein>
    <recommendedName>
        <fullName evidence="3">AB hydrolase-1 domain-containing protein</fullName>
    </recommendedName>
</protein>
<dbReference type="InterPro" id="IPR000073">
    <property type="entry name" value="AB_hydrolase_1"/>
</dbReference>
<evidence type="ECO:0000256" key="2">
    <source>
        <dbReference type="ARBA" id="ARBA00038334"/>
    </source>
</evidence>
<proteinExistence type="inferred from homology"/>
<dbReference type="PRINTS" id="PR00111">
    <property type="entry name" value="ABHYDROLASE"/>
</dbReference>
<comment type="caution">
    <text evidence="4">The sequence shown here is derived from an EMBL/GenBank/DDBJ whole genome shotgun (WGS) entry which is preliminary data.</text>
</comment>
<dbReference type="PRINTS" id="PR00412">
    <property type="entry name" value="EPOXHYDRLASE"/>
</dbReference>
<dbReference type="InterPro" id="IPR029058">
    <property type="entry name" value="AB_hydrolase_fold"/>
</dbReference>
<evidence type="ECO:0000313" key="5">
    <source>
        <dbReference type="Proteomes" id="UP001194580"/>
    </source>
</evidence>
<accession>A0AAD4DCZ6</accession>
<evidence type="ECO:0000259" key="3">
    <source>
        <dbReference type="Pfam" id="PF00561"/>
    </source>
</evidence>
<dbReference type="Proteomes" id="UP001194580">
    <property type="component" value="Unassembled WGS sequence"/>
</dbReference>
<name>A0AAD4DCZ6_9FUNG</name>
<gene>
    <name evidence="4" type="ORF">BGZ95_010702</name>
</gene>
<feature type="domain" description="AB hydrolase-1" evidence="3">
    <location>
        <begin position="37"/>
        <end position="283"/>
    </location>
</feature>
<dbReference type="Gene3D" id="3.40.50.1820">
    <property type="entry name" value="alpha/beta hydrolase"/>
    <property type="match status" value="1"/>
</dbReference>
<dbReference type="InterPro" id="IPR000639">
    <property type="entry name" value="Epox_hydrolase-like"/>
</dbReference>
<sequence length="315" mass="36235">MTTAQPYLDPNSFEHKFVQTQGIRYHYVEAGDPKGEPLLFIHGFPELWYAWRYQIKFFAELGYRVLALDTLGYGQTDAPMELHKYGFKSQIEQWIGILDTLDIPKVTLMGHDWGGAFVWRFGLYHPERLNGIISVCTPYNAPVPVFMSLEDIVKRVPNFQYQLTMADPATLQTVDADKEKFFRPLMSTGGYSHETEIDYVLKEFSRTGMRGPLNYYKTHRINFDDEISSLPNPHQHNIHLPCWIITATHDIYLKPAMSQGMEKYIPGLKRAEVEAGHWCMAEKAEDVNRLLKVAIEDVLERAKQDKADVGTKASL</sequence>
<evidence type="ECO:0000256" key="1">
    <source>
        <dbReference type="ARBA" id="ARBA00022801"/>
    </source>
</evidence>
<evidence type="ECO:0000313" key="4">
    <source>
        <dbReference type="EMBL" id="KAG0273480.1"/>
    </source>
</evidence>
<dbReference type="PANTHER" id="PTHR43329">
    <property type="entry name" value="EPOXIDE HYDROLASE"/>
    <property type="match status" value="1"/>
</dbReference>
<dbReference type="SUPFAM" id="SSF53474">
    <property type="entry name" value="alpha/beta-Hydrolases"/>
    <property type="match status" value="1"/>
</dbReference>
<keyword evidence="1" id="KW-0378">Hydrolase</keyword>
<organism evidence="4 5">
    <name type="scientific">Linnemannia exigua</name>
    <dbReference type="NCBI Taxonomy" id="604196"/>
    <lineage>
        <taxon>Eukaryota</taxon>
        <taxon>Fungi</taxon>
        <taxon>Fungi incertae sedis</taxon>
        <taxon>Mucoromycota</taxon>
        <taxon>Mortierellomycotina</taxon>
        <taxon>Mortierellomycetes</taxon>
        <taxon>Mortierellales</taxon>
        <taxon>Mortierellaceae</taxon>
        <taxon>Linnemannia</taxon>
    </lineage>
</organism>
<dbReference type="AlphaFoldDB" id="A0AAD4DCZ6"/>
<dbReference type="EMBL" id="JAAAIL010000739">
    <property type="protein sequence ID" value="KAG0273480.1"/>
    <property type="molecule type" value="Genomic_DNA"/>
</dbReference>
<reference evidence="4" key="1">
    <citation type="journal article" date="2020" name="Fungal Divers.">
        <title>Resolving the Mortierellaceae phylogeny through synthesis of multi-gene phylogenetics and phylogenomics.</title>
        <authorList>
            <person name="Vandepol N."/>
            <person name="Liber J."/>
            <person name="Desiro A."/>
            <person name="Na H."/>
            <person name="Kennedy M."/>
            <person name="Barry K."/>
            <person name="Grigoriev I.V."/>
            <person name="Miller A.N."/>
            <person name="O'Donnell K."/>
            <person name="Stajich J.E."/>
            <person name="Bonito G."/>
        </authorList>
    </citation>
    <scope>NUCLEOTIDE SEQUENCE</scope>
    <source>
        <strain evidence="4">NRRL 28262</strain>
    </source>
</reference>
<dbReference type="GO" id="GO:0016787">
    <property type="term" value="F:hydrolase activity"/>
    <property type="evidence" value="ECO:0007669"/>
    <property type="project" value="UniProtKB-KW"/>
</dbReference>
<dbReference type="Pfam" id="PF00561">
    <property type="entry name" value="Abhydrolase_1"/>
    <property type="match status" value="1"/>
</dbReference>